<reference evidence="3" key="1">
    <citation type="submission" date="2021-01" db="EMBL/GenBank/DDBJ databases">
        <title>Microvirga sp.</title>
        <authorList>
            <person name="Kim M.K."/>
        </authorList>
    </citation>
    <scope>NUCLEOTIDE SEQUENCE</scope>
    <source>
        <strain evidence="3">5420S-16</strain>
    </source>
</reference>
<keyword evidence="4" id="KW-1185">Reference proteome</keyword>
<dbReference type="Pfam" id="PF01546">
    <property type="entry name" value="Peptidase_M20"/>
    <property type="match status" value="1"/>
</dbReference>
<protein>
    <submittedName>
        <fullName evidence="3">M20/M25/M40 family metallo-hydrolase</fullName>
    </submittedName>
</protein>
<proteinExistence type="predicted"/>
<evidence type="ECO:0000256" key="1">
    <source>
        <dbReference type="ARBA" id="ARBA00022801"/>
    </source>
</evidence>
<feature type="compositionally biased region" description="Polar residues" evidence="2">
    <location>
        <begin position="9"/>
        <end position="18"/>
    </location>
</feature>
<dbReference type="PANTHER" id="PTHR11014:SF63">
    <property type="entry name" value="METALLOPEPTIDASE, PUTATIVE (AFU_ORTHOLOGUE AFUA_6G09600)-RELATED"/>
    <property type="match status" value="1"/>
</dbReference>
<sequence length="139" mass="14699">MKLRLGLPSSRSISAHQGSTGGLAPRSKGRTIAAGTAITFDAEISDIFTVLENGEEHALALAEVARAVIGKDKVLTAPEPMMGSEDFADMLRAVPGTYCWLGHSGDVPLHNPGFIFDDAILTTGARLLARLVETRLPAM</sequence>
<organism evidence="3 4">
    <name type="scientific">Microvirga aerilata</name>
    <dbReference type="NCBI Taxonomy" id="670292"/>
    <lineage>
        <taxon>Bacteria</taxon>
        <taxon>Pseudomonadati</taxon>
        <taxon>Pseudomonadota</taxon>
        <taxon>Alphaproteobacteria</taxon>
        <taxon>Hyphomicrobiales</taxon>
        <taxon>Methylobacteriaceae</taxon>
        <taxon>Microvirga</taxon>
    </lineage>
</organism>
<dbReference type="PANTHER" id="PTHR11014">
    <property type="entry name" value="PEPTIDASE M20 FAMILY MEMBER"/>
    <property type="match status" value="1"/>
</dbReference>
<dbReference type="GO" id="GO:0016787">
    <property type="term" value="F:hydrolase activity"/>
    <property type="evidence" value="ECO:0007669"/>
    <property type="project" value="InterPro"/>
</dbReference>
<evidence type="ECO:0000313" key="4">
    <source>
        <dbReference type="Proteomes" id="UP000605848"/>
    </source>
</evidence>
<dbReference type="EMBL" id="JAEQMY010000206">
    <property type="protein sequence ID" value="MBL0408396.1"/>
    <property type="molecule type" value="Genomic_DNA"/>
</dbReference>
<dbReference type="SUPFAM" id="SSF53187">
    <property type="entry name" value="Zn-dependent exopeptidases"/>
    <property type="match status" value="1"/>
</dbReference>
<evidence type="ECO:0000256" key="2">
    <source>
        <dbReference type="SAM" id="MobiDB-lite"/>
    </source>
</evidence>
<gene>
    <name evidence="3" type="ORF">JKG68_31495</name>
</gene>
<dbReference type="InterPro" id="IPR002933">
    <property type="entry name" value="Peptidase_M20"/>
</dbReference>
<accession>A0A936ZCM1</accession>
<dbReference type="Proteomes" id="UP000605848">
    <property type="component" value="Unassembled WGS sequence"/>
</dbReference>
<comment type="caution">
    <text evidence="3">The sequence shown here is derived from an EMBL/GenBank/DDBJ whole genome shotgun (WGS) entry which is preliminary data.</text>
</comment>
<dbReference type="InterPro" id="IPR017439">
    <property type="entry name" value="Amidohydrolase"/>
</dbReference>
<dbReference type="Gene3D" id="3.40.630.10">
    <property type="entry name" value="Zn peptidases"/>
    <property type="match status" value="1"/>
</dbReference>
<name>A0A936ZCM1_9HYPH</name>
<evidence type="ECO:0000313" key="3">
    <source>
        <dbReference type="EMBL" id="MBL0408396.1"/>
    </source>
</evidence>
<keyword evidence="1" id="KW-0378">Hydrolase</keyword>
<feature type="region of interest" description="Disordered" evidence="2">
    <location>
        <begin position="1"/>
        <end position="27"/>
    </location>
</feature>
<dbReference type="AlphaFoldDB" id="A0A936ZCM1"/>
<dbReference type="RefSeq" id="WP_202066289.1">
    <property type="nucleotide sequence ID" value="NZ_JAEQMY010000206.1"/>
</dbReference>